<keyword evidence="4" id="KW-0249">Electron transport</keyword>
<keyword evidence="2" id="KW-0004">4Fe-4S</keyword>
<dbReference type="Pfam" id="PF12801">
    <property type="entry name" value="Fer4_5"/>
    <property type="match status" value="4"/>
</dbReference>
<dbReference type="OrthoDB" id="9806398at2"/>
<evidence type="ECO:0000256" key="6">
    <source>
        <dbReference type="ARBA" id="ARBA00023014"/>
    </source>
</evidence>
<dbReference type="Pfam" id="PF00037">
    <property type="entry name" value="Fer4"/>
    <property type="match status" value="2"/>
</dbReference>
<feature type="domain" description="4Fe-4S ferredoxin-type" evidence="8">
    <location>
        <begin position="235"/>
        <end position="257"/>
    </location>
</feature>
<keyword evidence="5" id="KW-0408">Iron</keyword>
<evidence type="ECO:0000259" key="8">
    <source>
        <dbReference type="PROSITE" id="PS51379"/>
    </source>
</evidence>
<feature type="transmembrane region" description="Helical" evidence="7">
    <location>
        <begin position="86"/>
        <end position="114"/>
    </location>
</feature>
<dbReference type="PANTHER" id="PTHR30176">
    <property type="entry name" value="FERREDOXIN-TYPE PROTEIN NAPH"/>
    <property type="match status" value="1"/>
</dbReference>
<evidence type="ECO:0000256" key="2">
    <source>
        <dbReference type="ARBA" id="ARBA00022485"/>
    </source>
</evidence>
<feature type="transmembrane region" description="Helical" evidence="7">
    <location>
        <begin position="193"/>
        <end position="212"/>
    </location>
</feature>
<feature type="transmembrane region" description="Helical" evidence="7">
    <location>
        <begin position="135"/>
        <end position="152"/>
    </location>
</feature>
<dbReference type="GO" id="GO:0046872">
    <property type="term" value="F:metal ion binding"/>
    <property type="evidence" value="ECO:0007669"/>
    <property type="project" value="UniProtKB-KW"/>
</dbReference>
<reference evidence="9 10" key="1">
    <citation type="submission" date="2018-06" db="EMBL/GenBank/DDBJ databases">
        <authorList>
            <consortium name="Pathogen Informatics"/>
            <person name="Doyle S."/>
        </authorList>
    </citation>
    <scope>NUCLEOTIDE SEQUENCE [LARGE SCALE GENOMIC DNA]</scope>
    <source>
        <strain evidence="9 10">NCTC13149</strain>
    </source>
</reference>
<protein>
    <submittedName>
        <fullName evidence="9">Electron transport protein yccM</fullName>
    </submittedName>
</protein>
<dbReference type="PROSITE" id="PS51379">
    <property type="entry name" value="4FE4S_FER_2"/>
    <property type="match status" value="2"/>
</dbReference>
<evidence type="ECO:0000256" key="3">
    <source>
        <dbReference type="ARBA" id="ARBA00022723"/>
    </source>
</evidence>
<keyword evidence="7" id="KW-0472">Membrane</keyword>
<name>A0A379C391_9FIRM</name>
<evidence type="ECO:0000313" key="10">
    <source>
        <dbReference type="Proteomes" id="UP000255517"/>
    </source>
</evidence>
<proteinExistence type="predicted"/>
<keyword evidence="7" id="KW-1133">Transmembrane helix</keyword>
<organism evidence="9 10">
    <name type="scientific">Peptoniphilus lacrimalis</name>
    <dbReference type="NCBI Taxonomy" id="33031"/>
    <lineage>
        <taxon>Bacteria</taxon>
        <taxon>Bacillati</taxon>
        <taxon>Bacillota</taxon>
        <taxon>Tissierellia</taxon>
        <taxon>Tissierellales</taxon>
        <taxon>Peptoniphilaceae</taxon>
        <taxon>Peptoniphilus</taxon>
    </lineage>
</organism>
<dbReference type="Proteomes" id="UP000255517">
    <property type="component" value="Unassembled WGS sequence"/>
</dbReference>
<sequence length="310" mass="35222">MFGMCGYRLMKVSKIFSKFRTYWQFLASILTNIHLPNFIKGDIYKGKGKMACVPGLNCYSCPGASGSCPIGSFQAVIGSSKFKFTYYISGFLILMGVLFGRFICGFMCPFGFFQDLLYKIPSKKFSTKKLKPLKYLKYLIFLFMVFLLPLLITNEIGMGNPFFCKYLCPQGVLEGAIPLSIVNPSIRAALGKLFTWKLFLLITFTLSSIFVYRPFCKFICPLGAFYGLFNKLSFLQMKVNFDKCIGCKKCYKACKMDVDVCKDPNHNECIRCGLCINVCPVEAIEFRYGFGNGKEYLKDKNNNKGVNYEN</sequence>
<dbReference type="InterPro" id="IPR051684">
    <property type="entry name" value="Electron_Trans/Redox"/>
</dbReference>
<evidence type="ECO:0000256" key="7">
    <source>
        <dbReference type="SAM" id="Phobius"/>
    </source>
</evidence>
<keyword evidence="1" id="KW-0813">Transport</keyword>
<dbReference type="EMBL" id="UGSZ01000001">
    <property type="protein sequence ID" value="SUB56802.1"/>
    <property type="molecule type" value="Genomic_DNA"/>
</dbReference>
<evidence type="ECO:0000256" key="5">
    <source>
        <dbReference type="ARBA" id="ARBA00023004"/>
    </source>
</evidence>
<feature type="domain" description="4Fe-4S ferredoxin-type" evidence="8">
    <location>
        <begin position="258"/>
        <end position="289"/>
    </location>
</feature>
<dbReference type="InterPro" id="IPR017896">
    <property type="entry name" value="4Fe4S_Fe-S-bd"/>
</dbReference>
<dbReference type="PROSITE" id="PS00198">
    <property type="entry name" value="4FE4S_FER_1"/>
    <property type="match status" value="1"/>
</dbReference>
<gene>
    <name evidence="9" type="primary">yccM</name>
    <name evidence="9" type="ORF">NCTC13149_00606</name>
</gene>
<dbReference type="Gene3D" id="3.30.70.20">
    <property type="match status" value="2"/>
</dbReference>
<keyword evidence="6" id="KW-0411">Iron-sulfur</keyword>
<dbReference type="InterPro" id="IPR017900">
    <property type="entry name" value="4Fe4S_Fe_S_CS"/>
</dbReference>
<dbReference type="AlphaFoldDB" id="A0A379C391"/>
<keyword evidence="3" id="KW-0479">Metal-binding</keyword>
<accession>A0A379C391</accession>
<dbReference type="PANTHER" id="PTHR30176:SF3">
    <property type="entry name" value="FERREDOXIN-TYPE PROTEIN NAPH"/>
    <property type="match status" value="1"/>
</dbReference>
<evidence type="ECO:0000256" key="1">
    <source>
        <dbReference type="ARBA" id="ARBA00022448"/>
    </source>
</evidence>
<evidence type="ECO:0000256" key="4">
    <source>
        <dbReference type="ARBA" id="ARBA00022982"/>
    </source>
</evidence>
<dbReference type="GO" id="GO:0051539">
    <property type="term" value="F:4 iron, 4 sulfur cluster binding"/>
    <property type="evidence" value="ECO:0007669"/>
    <property type="project" value="UniProtKB-KW"/>
</dbReference>
<evidence type="ECO:0000313" key="9">
    <source>
        <dbReference type="EMBL" id="SUB56802.1"/>
    </source>
</evidence>
<keyword evidence="7" id="KW-0812">Transmembrane</keyword>
<dbReference type="GO" id="GO:0005886">
    <property type="term" value="C:plasma membrane"/>
    <property type="evidence" value="ECO:0007669"/>
    <property type="project" value="TreeGrafter"/>
</dbReference>
<dbReference type="STRING" id="1122949.GCA_000378725_00440"/>
<dbReference type="SUPFAM" id="SSF54862">
    <property type="entry name" value="4Fe-4S ferredoxins"/>
    <property type="match status" value="1"/>
</dbReference>